<dbReference type="EMBL" id="MU001760">
    <property type="protein sequence ID" value="KAF2799699.1"/>
    <property type="molecule type" value="Genomic_DNA"/>
</dbReference>
<feature type="domain" description="Molybdopterin cofactor biosynthesis C (MoaC)" evidence="7">
    <location>
        <begin position="123"/>
        <end position="287"/>
    </location>
</feature>
<dbReference type="Proteomes" id="UP000799757">
    <property type="component" value="Unassembled WGS sequence"/>
</dbReference>
<feature type="region of interest" description="Disordered" evidence="6">
    <location>
        <begin position="22"/>
        <end position="63"/>
    </location>
</feature>
<gene>
    <name evidence="8" type="ORF">K505DRAFT_230458</name>
</gene>
<reference evidence="8" key="1">
    <citation type="journal article" date="2020" name="Stud. Mycol.">
        <title>101 Dothideomycetes genomes: a test case for predicting lifestyles and emergence of pathogens.</title>
        <authorList>
            <person name="Haridas S."/>
            <person name="Albert R."/>
            <person name="Binder M."/>
            <person name="Bloem J."/>
            <person name="Labutti K."/>
            <person name="Salamov A."/>
            <person name="Andreopoulos B."/>
            <person name="Baker S."/>
            <person name="Barry K."/>
            <person name="Bills G."/>
            <person name="Bluhm B."/>
            <person name="Cannon C."/>
            <person name="Castanera R."/>
            <person name="Culley D."/>
            <person name="Daum C."/>
            <person name="Ezra D."/>
            <person name="Gonzalez J."/>
            <person name="Henrissat B."/>
            <person name="Kuo A."/>
            <person name="Liang C."/>
            <person name="Lipzen A."/>
            <person name="Lutzoni F."/>
            <person name="Magnuson J."/>
            <person name="Mondo S."/>
            <person name="Nolan M."/>
            <person name="Ohm R."/>
            <person name="Pangilinan J."/>
            <person name="Park H.-J."/>
            <person name="Ramirez L."/>
            <person name="Alfaro M."/>
            <person name="Sun H."/>
            <person name="Tritt A."/>
            <person name="Yoshinaga Y."/>
            <person name="Zwiers L.-H."/>
            <person name="Turgeon B."/>
            <person name="Goodwin S."/>
            <person name="Spatafora J."/>
            <person name="Crous P."/>
            <person name="Grigoriev I."/>
        </authorList>
    </citation>
    <scope>NUCLEOTIDE SEQUENCE</scope>
    <source>
        <strain evidence="8">CBS 109.77</strain>
    </source>
</reference>
<name>A0A6A6XTF9_9PLEO</name>
<dbReference type="SUPFAM" id="SSF55040">
    <property type="entry name" value="Molybdenum cofactor biosynthesis protein C, MoaC"/>
    <property type="match status" value="1"/>
</dbReference>
<dbReference type="InterPro" id="IPR050105">
    <property type="entry name" value="MoCo_biosynth_MoaA/MoaC"/>
</dbReference>
<dbReference type="PANTHER" id="PTHR22960:SF0">
    <property type="entry name" value="MOLYBDENUM COFACTOR BIOSYNTHESIS PROTEIN 1"/>
    <property type="match status" value="1"/>
</dbReference>
<organism evidence="8 9">
    <name type="scientific">Melanomma pulvis-pyrius CBS 109.77</name>
    <dbReference type="NCBI Taxonomy" id="1314802"/>
    <lineage>
        <taxon>Eukaryota</taxon>
        <taxon>Fungi</taxon>
        <taxon>Dikarya</taxon>
        <taxon>Ascomycota</taxon>
        <taxon>Pezizomycotina</taxon>
        <taxon>Dothideomycetes</taxon>
        <taxon>Pleosporomycetidae</taxon>
        <taxon>Pleosporales</taxon>
        <taxon>Melanommataceae</taxon>
        <taxon>Melanomma</taxon>
    </lineage>
</organism>
<evidence type="ECO:0000256" key="5">
    <source>
        <dbReference type="ARBA" id="ARBA00023239"/>
    </source>
</evidence>
<comment type="pathway">
    <text evidence="2">Cofactor biosynthesis; molybdopterin biosynthesis.</text>
</comment>
<keyword evidence="4" id="KW-0501">Molybdenum cofactor biosynthesis</keyword>
<dbReference type="Pfam" id="PF01967">
    <property type="entry name" value="MoaC"/>
    <property type="match status" value="1"/>
</dbReference>
<dbReference type="OrthoDB" id="429626at2759"/>
<dbReference type="InterPro" id="IPR002820">
    <property type="entry name" value="Mopterin_CF_biosynth-C_dom"/>
</dbReference>
<accession>A0A6A6XTF9</accession>
<dbReference type="GO" id="GO:0006777">
    <property type="term" value="P:Mo-molybdopterin cofactor biosynthetic process"/>
    <property type="evidence" value="ECO:0007669"/>
    <property type="project" value="UniProtKB-KW"/>
</dbReference>
<dbReference type="InterPro" id="IPR036522">
    <property type="entry name" value="MoaC_sf"/>
</dbReference>
<comment type="catalytic activity">
    <reaction evidence="1">
        <text>(8S)-3',8-cyclo-7,8-dihydroguanosine 5'-triphosphate = cyclic pyranopterin phosphate + diphosphate</text>
        <dbReference type="Rhea" id="RHEA:49580"/>
        <dbReference type="ChEBI" id="CHEBI:33019"/>
        <dbReference type="ChEBI" id="CHEBI:59648"/>
        <dbReference type="ChEBI" id="CHEBI:131766"/>
        <dbReference type="EC" id="4.6.1.17"/>
    </reaction>
</comment>
<evidence type="ECO:0000313" key="9">
    <source>
        <dbReference type="Proteomes" id="UP000799757"/>
    </source>
</evidence>
<keyword evidence="5" id="KW-0456">Lyase</keyword>
<dbReference type="GO" id="GO:0061798">
    <property type="term" value="F:GTP 3',8'-cyclase activity"/>
    <property type="evidence" value="ECO:0007669"/>
    <property type="project" value="TreeGrafter"/>
</dbReference>
<proteinExistence type="inferred from homology"/>
<protein>
    <recommendedName>
        <fullName evidence="3">cyclic pyranopterin monophosphate synthase</fullName>
        <ecNumber evidence="3">4.6.1.17</ecNumber>
    </recommendedName>
</protein>
<evidence type="ECO:0000256" key="4">
    <source>
        <dbReference type="ARBA" id="ARBA00023150"/>
    </source>
</evidence>
<evidence type="ECO:0000256" key="2">
    <source>
        <dbReference type="ARBA" id="ARBA00005046"/>
    </source>
</evidence>
<dbReference type="EC" id="4.6.1.17" evidence="3"/>
<feature type="compositionally biased region" description="Polar residues" evidence="6">
    <location>
        <begin position="81"/>
        <end position="90"/>
    </location>
</feature>
<sequence>MDEFDAELGWLRDVDVDGEFGGQFLESNLDEEDEQPGQSSLPKREADERGVSTDSLFGWKSTPDSRIHQARSFNFRSFSTSARQYSSKSNPTTEQSTPTRQSTPTPTPAPSLPHLTASGSAHMVSVSEKPHTTRTALAAGTVYFSNATPLRLIRANALKKGDVLSVSRIAGIMAAKRTPDLIPLCHPIALTHAGVELALFDAPPPPISGTGEGGAAQQRQQQQGAESGSGFGGVHIEARVECTGATGVEMEALTAVAAAALTVVDMCKAVDKGMRISDVRVVLKEGGRSGVWREEGWRSRAL</sequence>
<evidence type="ECO:0000259" key="7">
    <source>
        <dbReference type="Pfam" id="PF01967"/>
    </source>
</evidence>
<evidence type="ECO:0000256" key="6">
    <source>
        <dbReference type="SAM" id="MobiDB-lite"/>
    </source>
</evidence>
<evidence type="ECO:0000313" key="8">
    <source>
        <dbReference type="EMBL" id="KAF2799699.1"/>
    </source>
</evidence>
<feature type="compositionally biased region" description="Low complexity" evidence="6">
    <location>
        <begin position="91"/>
        <end position="104"/>
    </location>
</feature>
<dbReference type="CDD" id="cd01420">
    <property type="entry name" value="MoaC_PE"/>
    <property type="match status" value="1"/>
</dbReference>
<feature type="compositionally biased region" description="Basic and acidic residues" evidence="6">
    <location>
        <begin position="42"/>
        <end position="51"/>
    </location>
</feature>
<dbReference type="UniPathway" id="UPA00344"/>
<dbReference type="PANTHER" id="PTHR22960">
    <property type="entry name" value="MOLYBDOPTERIN COFACTOR SYNTHESIS PROTEIN A"/>
    <property type="match status" value="1"/>
</dbReference>
<feature type="region of interest" description="Disordered" evidence="6">
    <location>
        <begin position="81"/>
        <end position="129"/>
    </location>
</feature>
<dbReference type="HAMAP" id="MF_01224_B">
    <property type="entry name" value="MoaC_B"/>
    <property type="match status" value="1"/>
</dbReference>
<feature type="region of interest" description="Disordered" evidence="6">
    <location>
        <begin position="202"/>
        <end position="232"/>
    </location>
</feature>
<evidence type="ECO:0000256" key="3">
    <source>
        <dbReference type="ARBA" id="ARBA00012575"/>
    </source>
</evidence>
<keyword evidence="9" id="KW-1185">Reference proteome</keyword>
<evidence type="ECO:0000256" key="1">
    <source>
        <dbReference type="ARBA" id="ARBA00001637"/>
    </source>
</evidence>
<feature type="compositionally biased region" description="Low complexity" evidence="6">
    <location>
        <begin position="215"/>
        <end position="226"/>
    </location>
</feature>
<dbReference type="InterPro" id="IPR047594">
    <property type="entry name" value="MoaC_bact/euk"/>
</dbReference>
<dbReference type="Gene3D" id="3.30.70.640">
    <property type="entry name" value="Molybdopterin cofactor biosynthesis C (MoaC) domain"/>
    <property type="match status" value="1"/>
</dbReference>
<dbReference type="GO" id="GO:0061799">
    <property type="term" value="F:cyclic pyranopterin monophosphate synthase activity"/>
    <property type="evidence" value="ECO:0007669"/>
    <property type="project" value="UniProtKB-EC"/>
</dbReference>
<dbReference type="AlphaFoldDB" id="A0A6A6XTF9"/>